<evidence type="ECO:0000256" key="1">
    <source>
        <dbReference type="ARBA" id="ARBA00004323"/>
    </source>
</evidence>
<evidence type="ECO:0000256" key="3">
    <source>
        <dbReference type="ARBA" id="ARBA00022676"/>
    </source>
</evidence>
<dbReference type="GO" id="GO:0000139">
    <property type="term" value="C:Golgi membrane"/>
    <property type="evidence" value="ECO:0007669"/>
    <property type="project" value="UniProtKB-SubCell"/>
</dbReference>
<comment type="caution">
    <text evidence="7">The sequence shown here is derived from an EMBL/GenBank/DDBJ whole genome shotgun (WGS) entry which is preliminary data.</text>
</comment>
<keyword evidence="8" id="KW-1185">Reference proteome</keyword>
<evidence type="ECO:0000313" key="7">
    <source>
        <dbReference type="EMBL" id="KAF6147383.1"/>
    </source>
</evidence>
<accession>A0A7J7LXM7</accession>
<name>A0A7J7LXM7_9MAGN</name>
<keyword evidence="4" id="KW-0735">Signal-anchor</keyword>
<comment type="subcellular location">
    <subcellularLocation>
        <location evidence="1">Golgi apparatus membrane</location>
        <topology evidence="1">Single-pass type II membrane protein</topology>
    </subcellularLocation>
</comment>
<dbReference type="AlphaFoldDB" id="A0A7J7LXM7"/>
<sequence length="119" mass="14068">MINKSKYWICPSGYEVASPRIVEAIYAECVPVLISLDHVLLFGDVLDWDAFSVQVSMSEIPNMKIILMDIPEDEYLRMHERVMQMQRHFVVNDPSRRFDVFHMILHSIWLKMLNVQISR</sequence>
<evidence type="ECO:0000256" key="2">
    <source>
        <dbReference type="ARBA" id="ARBA00010271"/>
    </source>
</evidence>
<feature type="domain" description="Exostosin GT47" evidence="6">
    <location>
        <begin position="2"/>
        <end position="68"/>
    </location>
</feature>
<evidence type="ECO:0000256" key="4">
    <source>
        <dbReference type="ARBA" id="ARBA00022968"/>
    </source>
</evidence>
<evidence type="ECO:0000313" key="8">
    <source>
        <dbReference type="Proteomes" id="UP000541444"/>
    </source>
</evidence>
<dbReference type="InterPro" id="IPR040911">
    <property type="entry name" value="Exostosin_GT47"/>
</dbReference>
<protein>
    <recommendedName>
        <fullName evidence="6">Exostosin GT47 domain-containing protein</fullName>
    </recommendedName>
</protein>
<keyword evidence="5" id="KW-0333">Golgi apparatus</keyword>
<keyword evidence="3" id="KW-0328">Glycosyltransferase</keyword>
<keyword evidence="4" id="KW-0812">Transmembrane</keyword>
<reference evidence="7 8" key="1">
    <citation type="journal article" date="2020" name="IScience">
        <title>Genome Sequencing of the Endangered Kingdonia uniflora (Circaeasteraceae, Ranunculales) Reveals Potential Mechanisms of Evolutionary Specialization.</title>
        <authorList>
            <person name="Sun Y."/>
            <person name="Deng T."/>
            <person name="Zhang A."/>
            <person name="Moore M.J."/>
            <person name="Landis J.B."/>
            <person name="Lin N."/>
            <person name="Zhang H."/>
            <person name="Zhang X."/>
            <person name="Huang J."/>
            <person name="Zhang X."/>
            <person name="Sun H."/>
            <person name="Wang H."/>
        </authorList>
    </citation>
    <scope>NUCLEOTIDE SEQUENCE [LARGE SCALE GENOMIC DNA]</scope>
    <source>
        <strain evidence="7">TB1705</strain>
        <tissue evidence="7">Leaf</tissue>
    </source>
</reference>
<dbReference type="InterPro" id="IPR004263">
    <property type="entry name" value="Exostosin"/>
</dbReference>
<dbReference type="OrthoDB" id="1924787at2759"/>
<dbReference type="PANTHER" id="PTHR11062:SF217">
    <property type="entry name" value="EXOSTOSIN FAMILY PROTEIN"/>
    <property type="match status" value="1"/>
</dbReference>
<dbReference type="GO" id="GO:0016757">
    <property type="term" value="F:glycosyltransferase activity"/>
    <property type="evidence" value="ECO:0007669"/>
    <property type="project" value="UniProtKB-KW"/>
</dbReference>
<evidence type="ECO:0000259" key="6">
    <source>
        <dbReference type="Pfam" id="PF03016"/>
    </source>
</evidence>
<proteinExistence type="inferred from homology"/>
<dbReference type="Proteomes" id="UP000541444">
    <property type="component" value="Unassembled WGS sequence"/>
</dbReference>
<dbReference type="PANTHER" id="PTHR11062">
    <property type="entry name" value="EXOSTOSIN HEPARAN SULFATE GLYCOSYLTRANSFERASE -RELATED"/>
    <property type="match status" value="1"/>
</dbReference>
<comment type="similarity">
    <text evidence="2">Belongs to the glycosyltransferase 47 family.</text>
</comment>
<gene>
    <name evidence="7" type="ORF">GIB67_003281</name>
</gene>
<organism evidence="7 8">
    <name type="scientific">Kingdonia uniflora</name>
    <dbReference type="NCBI Taxonomy" id="39325"/>
    <lineage>
        <taxon>Eukaryota</taxon>
        <taxon>Viridiplantae</taxon>
        <taxon>Streptophyta</taxon>
        <taxon>Embryophyta</taxon>
        <taxon>Tracheophyta</taxon>
        <taxon>Spermatophyta</taxon>
        <taxon>Magnoliopsida</taxon>
        <taxon>Ranunculales</taxon>
        <taxon>Circaeasteraceae</taxon>
        <taxon>Kingdonia</taxon>
    </lineage>
</organism>
<dbReference type="EMBL" id="JACGCM010001912">
    <property type="protein sequence ID" value="KAF6147383.1"/>
    <property type="molecule type" value="Genomic_DNA"/>
</dbReference>
<evidence type="ECO:0000256" key="5">
    <source>
        <dbReference type="ARBA" id="ARBA00023034"/>
    </source>
</evidence>
<dbReference type="Pfam" id="PF03016">
    <property type="entry name" value="Exostosin_GT47"/>
    <property type="match status" value="1"/>
</dbReference>
<keyword evidence="3" id="KW-0808">Transferase</keyword>